<dbReference type="AlphaFoldDB" id="A0A8T1VXK5"/>
<keyword evidence="6" id="KW-1185">Reference proteome</keyword>
<dbReference type="OrthoDB" id="112297at2759"/>
<organism evidence="5 6">
    <name type="scientific">Phytophthora pseudosyringae</name>
    <dbReference type="NCBI Taxonomy" id="221518"/>
    <lineage>
        <taxon>Eukaryota</taxon>
        <taxon>Sar</taxon>
        <taxon>Stramenopiles</taxon>
        <taxon>Oomycota</taxon>
        <taxon>Peronosporomycetes</taxon>
        <taxon>Peronosporales</taxon>
        <taxon>Peronosporaceae</taxon>
        <taxon>Phytophthora</taxon>
    </lineage>
</organism>
<feature type="domain" description="Centrosomin N-terminal motif 1" evidence="4">
    <location>
        <begin position="17"/>
        <end position="93"/>
    </location>
</feature>
<gene>
    <name evidence="5" type="ORF">PHYPSEUDO_002434</name>
</gene>
<dbReference type="GO" id="GO:0005815">
    <property type="term" value="C:microtubule organizing center"/>
    <property type="evidence" value="ECO:0007669"/>
    <property type="project" value="InterPro"/>
</dbReference>
<protein>
    <recommendedName>
        <fullName evidence="4">Centrosomin N-terminal motif 1 domain-containing protein</fullName>
    </recommendedName>
</protein>
<evidence type="ECO:0000256" key="1">
    <source>
        <dbReference type="ARBA" id="ARBA00004496"/>
    </source>
</evidence>
<keyword evidence="2" id="KW-0963">Cytoplasm</keyword>
<dbReference type="Pfam" id="PF07989">
    <property type="entry name" value="Cnn_1N"/>
    <property type="match status" value="1"/>
</dbReference>
<proteinExistence type="predicted"/>
<dbReference type="EMBL" id="JAGDFM010000143">
    <property type="protein sequence ID" value="KAG7384620.1"/>
    <property type="molecule type" value="Genomic_DNA"/>
</dbReference>
<evidence type="ECO:0000313" key="5">
    <source>
        <dbReference type="EMBL" id="KAG7384620.1"/>
    </source>
</evidence>
<dbReference type="InterPro" id="IPR012943">
    <property type="entry name" value="Cnn_1N"/>
</dbReference>
<dbReference type="GO" id="GO:0005737">
    <property type="term" value="C:cytoplasm"/>
    <property type="evidence" value="ECO:0007669"/>
    <property type="project" value="UniProtKB-SubCell"/>
</dbReference>
<sequence>MQTPRDGDIDGRMPHWTLRNQAAEYNRLQEENFNHKMRIHFLEDQLIRLNNGDTVFGSEEMEAEVGRLRSALEDRDRQLAEQDASMTRAAQALDLLQEQLREAQAATARAEPTTQRERRLAVDNNDAEALRAKLESVVEESSLQVRELQLELRAAKENVETPSKQVEYAQENYTRDVDITEKVKERYQQLCEYHKSYIDKLREEVAHVRRMMKGKDELVETLRDEVDSLWQRKEQEGREHTAALTRISNKTEELRLEEERCHADWYATCAKLEENLLARNKDLVREVRKLKR</sequence>
<reference evidence="5" key="1">
    <citation type="submission" date="2021-02" db="EMBL/GenBank/DDBJ databases">
        <authorList>
            <person name="Palmer J.M."/>
        </authorList>
    </citation>
    <scope>NUCLEOTIDE SEQUENCE</scope>
    <source>
        <strain evidence="5">SCRP734</strain>
    </source>
</reference>
<evidence type="ECO:0000256" key="2">
    <source>
        <dbReference type="ARBA" id="ARBA00022490"/>
    </source>
</evidence>
<comment type="subcellular location">
    <subcellularLocation>
        <location evidence="1">Cytoplasm</location>
    </subcellularLocation>
</comment>
<accession>A0A8T1VXK5</accession>
<comment type="caution">
    <text evidence="5">The sequence shown here is derived from an EMBL/GenBank/DDBJ whole genome shotgun (WGS) entry which is preliminary data.</text>
</comment>
<feature type="coiled-coil region" evidence="3">
    <location>
        <begin position="79"/>
        <end position="158"/>
    </location>
</feature>
<evidence type="ECO:0000259" key="4">
    <source>
        <dbReference type="Pfam" id="PF07989"/>
    </source>
</evidence>
<evidence type="ECO:0000313" key="6">
    <source>
        <dbReference type="Proteomes" id="UP000694044"/>
    </source>
</evidence>
<keyword evidence="3" id="KW-0175">Coiled coil</keyword>
<name>A0A8T1VXK5_9STRA</name>
<evidence type="ECO:0000256" key="3">
    <source>
        <dbReference type="SAM" id="Coils"/>
    </source>
</evidence>
<dbReference type="Proteomes" id="UP000694044">
    <property type="component" value="Unassembled WGS sequence"/>
</dbReference>